<keyword evidence="2" id="KW-0288">FMN</keyword>
<dbReference type="PANTHER" id="PTHR43278">
    <property type="entry name" value="NAD(P)H-DEPENDENT FMN-CONTAINING OXIDOREDUCTASE YWQN-RELATED"/>
    <property type="match status" value="1"/>
</dbReference>
<dbReference type="GO" id="GO:0016491">
    <property type="term" value="F:oxidoreductase activity"/>
    <property type="evidence" value="ECO:0007669"/>
    <property type="project" value="InterPro"/>
</dbReference>
<dbReference type="EMBL" id="VSSQ01002942">
    <property type="protein sequence ID" value="MPM18223.1"/>
    <property type="molecule type" value="Genomic_DNA"/>
</dbReference>
<dbReference type="SUPFAM" id="SSF52218">
    <property type="entry name" value="Flavoproteins"/>
    <property type="match status" value="1"/>
</dbReference>
<comment type="caution">
    <text evidence="4">The sequence shown here is derived from an EMBL/GenBank/DDBJ whole genome shotgun (WGS) entry which is preliminary data.</text>
</comment>
<dbReference type="InterPro" id="IPR005025">
    <property type="entry name" value="FMN_Rdtase-like_dom"/>
</dbReference>
<accession>A0A644XV94</accession>
<keyword evidence="1" id="KW-0285">Flavoprotein</keyword>
<feature type="domain" description="NADPH-dependent FMN reductase-like" evidence="3">
    <location>
        <begin position="1"/>
        <end position="146"/>
    </location>
</feature>
<protein>
    <recommendedName>
        <fullName evidence="3">NADPH-dependent FMN reductase-like domain-containing protein</fullName>
    </recommendedName>
</protein>
<dbReference type="Pfam" id="PF03358">
    <property type="entry name" value="FMN_red"/>
    <property type="match status" value="1"/>
</dbReference>
<dbReference type="InterPro" id="IPR029039">
    <property type="entry name" value="Flavoprotein-like_sf"/>
</dbReference>
<dbReference type="PANTHER" id="PTHR43278:SF2">
    <property type="entry name" value="IRON-SULFUR FLAVOPROTEIN"/>
    <property type="match status" value="1"/>
</dbReference>
<dbReference type="InterPro" id="IPR051796">
    <property type="entry name" value="ISF_SsuE-like"/>
</dbReference>
<sequence>MKCVVIHGSPRRGNTWEVLNIAKDEMRKYGEFEFKDIELGKENIPHCNGCFLCIYKGEDKCPHKEKINYIVKEIEDSDFIIITSPTYSMQVSGLLKTFIDHMSYNFHRPKFFKKKALVITTTAGAGHKASSKYIRDILYYWGFNFVEIMPIAYRAMVLSNKNVEKIKDISSRFSKNILSEKLNKPKIKYIFMYNLWRRFGEEPLEYGDADHRYWKNSGLSKHVYHPDINIGVWRGLVGKAAYNIVGMGDKK</sequence>
<proteinExistence type="predicted"/>
<name>A0A644XV94_9ZZZZ</name>
<evidence type="ECO:0000256" key="2">
    <source>
        <dbReference type="ARBA" id="ARBA00022643"/>
    </source>
</evidence>
<dbReference type="AlphaFoldDB" id="A0A644XV94"/>
<reference evidence="4" key="1">
    <citation type="submission" date="2019-08" db="EMBL/GenBank/DDBJ databases">
        <authorList>
            <person name="Kucharzyk K."/>
            <person name="Murdoch R.W."/>
            <person name="Higgins S."/>
            <person name="Loffler F."/>
        </authorList>
    </citation>
    <scope>NUCLEOTIDE SEQUENCE</scope>
</reference>
<evidence type="ECO:0000313" key="4">
    <source>
        <dbReference type="EMBL" id="MPM18223.1"/>
    </source>
</evidence>
<organism evidence="4">
    <name type="scientific">bioreactor metagenome</name>
    <dbReference type="NCBI Taxonomy" id="1076179"/>
    <lineage>
        <taxon>unclassified sequences</taxon>
        <taxon>metagenomes</taxon>
        <taxon>ecological metagenomes</taxon>
    </lineage>
</organism>
<evidence type="ECO:0000256" key="1">
    <source>
        <dbReference type="ARBA" id="ARBA00022630"/>
    </source>
</evidence>
<evidence type="ECO:0000259" key="3">
    <source>
        <dbReference type="Pfam" id="PF03358"/>
    </source>
</evidence>
<dbReference type="Gene3D" id="3.40.50.360">
    <property type="match status" value="1"/>
</dbReference>
<gene>
    <name evidence="4" type="ORF">SDC9_64629</name>
</gene>